<accession>A0A3A4KBS0</accession>
<dbReference type="AlphaFoldDB" id="A0A3A4KBS0"/>
<dbReference type="SUPFAM" id="SSF54593">
    <property type="entry name" value="Glyoxalase/Bleomycin resistance protein/Dihydroxybiphenyl dioxygenase"/>
    <property type="match status" value="2"/>
</dbReference>
<dbReference type="EMBL" id="QZFU01000028">
    <property type="protein sequence ID" value="RJO72573.1"/>
    <property type="molecule type" value="Genomic_DNA"/>
</dbReference>
<reference evidence="2 3" key="1">
    <citation type="submission" date="2018-09" db="EMBL/GenBank/DDBJ databases">
        <title>YIM PH21274 draft genome.</title>
        <authorList>
            <person name="Miao C."/>
        </authorList>
    </citation>
    <scope>NUCLEOTIDE SEQUENCE [LARGE SCALE GENOMIC DNA]</scope>
    <source>
        <strain evidence="2 3">YIM PH 21724</strain>
    </source>
</reference>
<dbReference type="InterPro" id="IPR025870">
    <property type="entry name" value="Glyoxalase-like_dom"/>
</dbReference>
<gene>
    <name evidence="2" type="ORF">D5S18_22525</name>
</gene>
<dbReference type="OrthoDB" id="4152030at2"/>
<comment type="caution">
    <text evidence="2">The sequence shown here is derived from an EMBL/GenBank/DDBJ whole genome shotgun (WGS) entry which is preliminary data.</text>
</comment>
<feature type="domain" description="Glyoxalase-like" evidence="1">
    <location>
        <begin position="8"/>
        <end position="227"/>
    </location>
</feature>
<protein>
    <submittedName>
        <fullName evidence="2">VOC family protein</fullName>
    </submittedName>
</protein>
<organism evidence="2 3">
    <name type="scientific">Nocardia panacis</name>
    <dbReference type="NCBI Taxonomy" id="2340916"/>
    <lineage>
        <taxon>Bacteria</taxon>
        <taxon>Bacillati</taxon>
        <taxon>Actinomycetota</taxon>
        <taxon>Actinomycetes</taxon>
        <taxon>Mycobacteriales</taxon>
        <taxon>Nocardiaceae</taxon>
        <taxon>Nocardia</taxon>
    </lineage>
</organism>
<evidence type="ECO:0000313" key="2">
    <source>
        <dbReference type="EMBL" id="RJO72573.1"/>
    </source>
</evidence>
<name>A0A3A4KBS0_9NOCA</name>
<evidence type="ECO:0000313" key="3">
    <source>
        <dbReference type="Proteomes" id="UP000266677"/>
    </source>
</evidence>
<dbReference type="Gene3D" id="3.10.180.10">
    <property type="entry name" value="2,3-Dihydroxybiphenyl 1,2-Dioxygenase, domain 1"/>
    <property type="match status" value="1"/>
</dbReference>
<dbReference type="Proteomes" id="UP000266677">
    <property type="component" value="Unassembled WGS sequence"/>
</dbReference>
<proteinExistence type="predicted"/>
<dbReference type="Pfam" id="PF13468">
    <property type="entry name" value="Glyoxalase_3"/>
    <property type="match status" value="1"/>
</dbReference>
<sequence length="324" mass="34521">MTDDIGHLHHVGHVVGDMSAALALYQRLGFAMRPPTYPALPPHEGAAPEPFGVANTHADFARNFIELVTYVREGEAHRIPSEAIVVPLQAPAEALPSLRQKIAATSATVAACLDRFEGLHILMFAASEIDTAATRLSRVGVRHGGVNSVQRPVETDTGRSVELVRYLEIDGAAPGVVAEGRVGVVANLDRTIQHTRVLSHPNGAIDLIEVLICAAAADLPAVQARYTDYLGRPPRIDGPRHIFDLDHARLILVADSDLAALLPGEHAGPLPALVACTVAVRDLPTTREHLQRNGFKVQTTRSGDPFVPAAAALGAAIIFRETAT</sequence>
<keyword evidence="3" id="KW-1185">Reference proteome</keyword>
<dbReference type="RefSeq" id="WP_120043073.1">
    <property type="nucleotide sequence ID" value="NZ_QZFU01000028.1"/>
</dbReference>
<evidence type="ECO:0000259" key="1">
    <source>
        <dbReference type="Pfam" id="PF13468"/>
    </source>
</evidence>
<dbReference type="InterPro" id="IPR029068">
    <property type="entry name" value="Glyas_Bleomycin-R_OHBP_Dase"/>
</dbReference>